<evidence type="ECO:0000256" key="6">
    <source>
        <dbReference type="SAM" id="MobiDB-lite"/>
    </source>
</evidence>
<dbReference type="InterPro" id="IPR004888">
    <property type="entry name" value="Glycoside_hydrolase_63"/>
</dbReference>
<keyword evidence="5" id="KW-0256">Endoplasmic reticulum</keyword>
<feature type="domain" description="Glycosyl hydrolase family 63 N-terminal" evidence="8">
    <location>
        <begin position="47"/>
        <end position="214"/>
    </location>
</feature>
<evidence type="ECO:0000256" key="5">
    <source>
        <dbReference type="RuleBase" id="RU368089"/>
    </source>
</evidence>
<reference evidence="10" key="1">
    <citation type="journal article" date="2017" name="Front. Plant Sci.">
        <title>Climate Clever Clovers: New Paradigm to Reduce the Environmental Footprint of Ruminants by Breeding Low Methanogenic Forages Utilizing Haplotype Variation.</title>
        <authorList>
            <person name="Kaur P."/>
            <person name="Appels R."/>
            <person name="Bayer P.E."/>
            <person name="Keeble-Gagnere G."/>
            <person name="Wang J."/>
            <person name="Hirakawa H."/>
            <person name="Shirasawa K."/>
            <person name="Vercoe P."/>
            <person name="Stefanova K."/>
            <person name="Durmic Z."/>
            <person name="Nichols P."/>
            <person name="Revell C."/>
            <person name="Isobe S.N."/>
            <person name="Edwards D."/>
            <person name="Erskine W."/>
        </authorList>
    </citation>
    <scope>NUCLEOTIDE SEQUENCE [LARGE SCALE GENOMIC DNA]</scope>
    <source>
        <strain evidence="10">cv. Daliak</strain>
    </source>
</reference>
<comment type="subcellular location">
    <subcellularLocation>
        <location evidence="5">Endoplasmic reticulum membrane</location>
        <topology evidence="5">Single-pass type II membrane protein</topology>
    </subcellularLocation>
</comment>
<dbReference type="PANTHER" id="PTHR10412:SF20">
    <property type="entry name" value="MANNOSYL-OLIGOSACCHARIDE GLUCOSIDASE GCS1"/>
    <property type="match status" value="1"/>
</dbReference>
<name>A0A2Z6MC25_TRISU</name>
<dbReference type="EC" id="3.2.1.106" evidence="5"/>
<comment type="similarity">
    <text evidence="2 5">Belongs to the glycosyl hydrolase 63 family.</text>
</comment>
<comment type="function">
    <text evidence="5">Cleaves the distal alpha 1,2-linked glucose residue from the Glc(3)Man(9)GlcNAc(2) oligosaccharide precursor.</text>
</comment>
<dbReference type="InterPro" id="IPR031335">
    <property type="entry name" value="Glyco_hydro_63_C"/>
</dbReference>
<proteinExistence type="inferred from homology"/>
<dbReference type="GO" id="GO:0004573">
    <property type="term" value="F:Glc3Man9GlcNAc2 oligosaccharide glucosidase activity"/>
    <property type="evidence" value="ECO:0007669"/>
    <property type="project" value="UniProtKB-UniRule"/>
</dbReference>
<feature type="region of interest" description="Disordered" evidence="6">
    <location>
        <begin position="1"/>
        <end position="23"/>
    </location>
</feature>
<dbReference type="FunFam" id="2.70.98.110:FF:000002">
    <property type="entry name" value="Mannosyl-oligosaccharide glucosidase GCS1"/>
    <property type="match status" value="1"/>
</dbReference>
<evidence type="ECO:0000313" key="9">
    <source>
        <dbReference type="EMBL" id="GAU30226.1"/>
    </source>
</evidence>
<evidence type="ECO:0000256" key="3">
    <source>
        <dbReference type="ARBA" id="ARBA00022801"/>
    </source>
</evidence>
<evidence type="ECO:0000256" key="1">
    <source>
        <dbReference type="ARBA" id="ARBA00004740"/>
    </source>
</evidence>
<dbReference type="InterPro" id="IPR038518">
    <property type="entry name" value="Glyco_hydro_63N_sf"/>
</dbReference>
<dbReference type="AlphaFoldDB" id="A0A2Z6MC25"/>
<evidence type="ECO:0000259" key="8">
    <source>
        <dbReference type="Pfam" id="PF16923"/>
    </source>
</evidence>
<dbReference type="InterPro" id="IPR008928">
    <property type="entry name" value="6-hairpin_glycosidase_sf"/>
</dbReference>
<dbReference type="Pfam" id="PF03200">
    <property type="entry name" value="Glyco_hydro_63"/>
    <property type="match status" value="1"/>
</dbReference>
<dbReference type="Gene3D" id="1.50.10.10">
    <property type="match status" value="1"/>
</dbReference>
<dbReference type="EMBL" id="DF973421">
    <property type="protein sequence ID" value="GAU30226.1"/>
    <property type="molecule type" value="Genomic_DNA"/>
</dbReference>
<comment type="pathway">
    <text evidence="1">Glycan metabolism; N-glycan degradation.</text>
</comment>
<organism evidence="9 10">
    <name type="scientific">Trifolium subterraneum</name>
    <name type="common">Subterranean clover</name>
    <dbReference type="NCBI Taxonomy" id="3900"/>
    <lineage>
        <taxon>Eukaryota</taxon>
        <taxon>Viridiplantae</taxon>
        <taxon>Streptophyta</taxon>
        <taxon>Embryophyta</taxon>
        <taxon>Tracheophyta</taxon>
        <taxon>Spermatophyta</taxon>
        <taxon>Magnoliopsida</taxon>
        <taxon>eudicotyledons</taxon>
        <taxon>Gunneridae</taxon>
        <taxon>Pentapetalae</taxon>
        <taxon>rosids</taxon>
        <taxon>fabids</taxon>
        <taxon>Fabales</taxon>
        <taxon>Fabaceae</taxon>
        <taxon>Papilionoideae</taxon>
        <taxon>50 kb inversion clade</taxon>
        <taxon>NPAAA clade</taxon>
        <taxon>Hologalegina</taxon>
        <taxon>IRL clade</taxon>
        <taxon>Trifolieae</taxon>
        <taxon>Trifolium</taxon>
    </lineage>
</organism>
<dbReference type="Pfam" id="PF16923">
    <property type="entry name" value="Glyco_hydro_63N"/>
    <property type="match status" value="1"/>
</dbReference>
<keyword evidence="3 5" id="KW-0378">Hydrolase</keyword>
<evidence type="ECO:0000259" key="7">
    <source>
        <dbReference type="Pfam" id="PF03200"/>
    </source>
</evidence>
<dbReference type="SUPFAM" id="SSF48208">
    <property type="entry name" value="Six-hairpin glycosidases"/>
    <property type="match status" value="1"/>
</dbReference>
<protein>
    <recommendedName>
        <fullName evidence="5">Mannosyl-oligosaccharide glucosidase</fullName>
        <ecNumber evidence="5">3.2.1.106</ecNumber>
    </recommendedName>
</protein>
<evidence type="ECO:0000256" key="4">
    <source>
        <dbReference type="ARBA" id="ARBA00023295"/>
    </source>
</evidence>
<dbReference type="PANTHER" id="PTHR10412">
    <property type="entry name" value="MANNOSYL-OLIGOSACCHARIDE GLUCOSIDASE"/>
    <property type="match status" value="1"/>
</dbReference>
<dbReference type="Proteomes" id="UP000242715">
    <property type="component" value="Unassembled WGS sequence"/>
</dbReference>
<keyword evidence="4 5" id="KW-0326">Glycosidase</keyword>
<comment type="catalytic activity">
    <reaction evidence="5">
        <text>N(4)-(alpha-D-Glc-(1-&gt;2)-alpha-D-Glc-(1-&gt;3)-alpha-D-Glc-(1-&gt;3)-alpha-D-Man-(1-&gt;2)-alpha-D-Man-(1-&gt;2)-alpha-D-Man-(1-&gt;3)-[alpha-D-Man-(1-&gt;2)-alpha-D-Man-(1-&gt;3)-[alpha-D-Man-(1-&gt;2)-alpha-D-Man-(1-&gt;6)]-alpha-D-Man-(1-&gt;6)]-beta-D-Man-(1-&gt;4)-beta-D-GlcNAc-(1-&gt;4)-beta-D-GlcNAc)-L-asparaginyl-[protein] + H2O = N(4)-(alpha-D-Glc-(1-&gt;3)-alpha-D-Glc-(1-&gt;3)-alpha-D-Man-(1-&gt;2)-alpha-D-Man-(1-&gt;2)-alpha-D-Man-(1-&gt;3)-[alpha-D-Man-(1-&gt;2)-alpha-D-Man-(1-&gt;3)-[alpha-D-Man-(1-&gt;2)-alpha-D-Man-(1-&gt;6)]-alpha-D-Man-(1-&gt;6)]-beta-D-Man-(1-&gt;4)-beta-D-GlcNAc-(1-&gt;4)-beta-D-GlcNAc)-L-asparaginyl-[protein] + beta-D-glucose</text>
        <dbReference type="Rhea" id="RHEA:55988"/>
        <dbReference type="Rhea" id="RHEA-COMP:12806"/>
        <dbReference type="Rhea" id="RHEA-COMP:14355"/>
        <dbReference type="ChEBI" id="CHEBI:15377"/>
        <dbReference type="ChEBI" id="CHEBI:15903"/>
        <dbReference type="ChEBI" id="CHEBI:59082"/>
        <dbReference type="ChEBI" id="CHEBI:132537"/>
        <dbReference type="EC" id="3.2.1.106"/>
    </reaction>
</comment>
<dbReference type="OrthoDB" id="410058at2759"/>
<feature type="domain" description="Glycosyl hydrolase family 63 C-terminal" evidence="7">
    <location>
        <begin position="294"/>
        <end position="763"/>
    </location>
</feature>
<feature type="compositionally biased region" description="Polar residues" evidence="6">
    <location>
        <begin position="1"/>
        <end position="20"/>
    </location>
</feature>
<dbReference type="GO" id="GO:0006487">
    <property type="term" value="P:protein N-linked glycosylation"/>
    <property type="evidence" value="ECO:0007669"/>
    <property type="project" value="UniProtKB-UniRule"/>
</dbReference>
<dbReference type="InterPro" id="IPR031631">
    <property type="entry name" value="Glyco_hydro_63N"/>
</dbReference>
<gene>
    <name evidence="9" type="ORF">TSUD_67780</name>
</gene>
<evidence type="ECO:0000256" key="2">
    <source>
        <dbReference type="ARBA" id="ARBA00010833"/>
    </source>
</evidence>
<dbReference type="GO" id="GO:0005789">
    <property type="term" value="C:endoplasmic reticulum membrane"/>
    <property type="evidence" value="ECO:0007669"/>
    <property type="project" value="UniProtKB-SubCell"/>
</dbReference>
<dbReference type="GO" id="GO:0009311">
    <property type="term" value="P:oligosaccharide metabolic process"/>
    <property type="evidence" value="ECO:0007669"/>
    <property type="project" value="UniProtKB-UniRule"/>
</dbReference>
<keyword evidence="10" id="KW-1185">Reference proteome</keyword>
<sequence>MIGTGTTTARNRLISPSQTDAEPRVITPFPAPKIMDLPQFQGEHKESLYWGTYRPHLYLGIRARTPQSLMAGLMWIGVKDGNNHLRHVCKHEDDLSAYGWGKHNGRDYGHQVLVDHGMILTTEFLKSKGDDSGYGGDWAVRIDVQVDKSKWNEEFGRDAQLFFYLADEGGNVLDVGKDNLNVRKSSLLASGSRTDIGDWQLHLKSTDDLKLHYSGFHTPHFHNLSDLVEGNLASQTRKHGQAQLSDSSDDSPNVLAFQIIGGFPFTTDIVFISGTDSESSRVEERVNSLAVDFQVDSESISVGKAAVGNLLGGIGYFYGQSKIALSRPLNDREQVDYLSYWPAELYTAVPCRPIFPRGFLWDEGFHQLVIWRWDVHISLDIIGHWLDLMNIDGWIPREQILGAEALSKIPAEYVAQHPTNGNPPTLFLALSGIINALKNNEFNAMDRSEISLFMERAFGRLEAWFQWLNNTQSGEQMSSYYWRGRDNRTILELNPQTLSSGFDDYPRASHPSSDERHLDLRCWVLLAAECMHSIEELLNKETKPGKNYGSTVKLLSNLELLNEMHFDDAYGAYFDFGNHTEKVRLEWKELKAGHNHATRQLVREVLERPVLRLVPHIGYVSFFPFMGRIIPSGSWILEKQLELISNRSQLWTDYGLRSLAKTSSLYMKYNTEHDAPYWRGTIWINMNYRVLSALHHYSEESGPYQDKAKAIYKELRSNLIRNMVHNYHQTGFLWEQYDQDKGNGKGAHPFTGWTSVVVLIMAEAYDTI</sequence>
<evidence type="ECO:0000313" key="10">
    <source>
        <dbReference type="Proteomes" id="UP000242715"/>
    </source>
</evidence>
<dbReference type="FunFam" id="1.50.10.10:FF:000009">
    <property type="entry name" value="mannosyl-oligosaccharide glucosidase"/>
    <property type="match status" value="1"/>
</dbReference>
<dbReference type="InterPro" id="IPR012341">
    <property type="entry name" value="6hp_glycosidase-like_sf"/>
</dbReference>
<accession>A0A2Z6MC25</accession>
<dbReference type="Gene3D" id="2.70.98.110">
    <property type="entry name" value="Glycosyl hydrolase family 63, N-terminal domain"/>
    <property type="match status" value="1"/>
</dbReference>